<keyword evidence="4" id="KW-0472">Membrane</keyword>
<dbReference type="CDD" id="cd17352">
    <property type="entry name" value="MFS_MCT_SLC16"/>
    <property type="match status" value="1"/>
</dbReference>
<feature type="transmembrane region" description="Helical" evidence="4">
    <location>
        <begin position="89"/>
        <end position="111"/>
    </location>
</feature>
<dbReference type="SUPFAM" id="SSF103473">
    <property type="entry name" value="MFS general substrate transporter"/>
    <property type="match status" value="1"/>
</dbReference>
<evidence type="ECO:0000256" key="3">
    <source>
        <dbReference type="SAM" id="MobiDB-lite"/>
    </source>
</evidence>
<comment type="subcellular location">
    <subcellularLocation>
        <location evidence="1">Membrane</location>
        <topology evidence="1">Multi-pass membrane protein</topology>
    </subcellularLocation>
</comment>
<dbReference type="InterPro" id="IPR050327">
    <property type="entry name" value="Proton-linked_MCT"/>
</dbReference>
<dbReference type="Gene3D" id="1.20.1250.20">
    <property type="entry name" value="MFS general substrate transporter like domains"/>
    <property type="match status" value="2"/>
</dbReference>
<dbReference type="Pfam" id="PF07690">
    <property type="entry name" value="MFS_1"/>
    <property type="match status" value="1"/>
</dbReference>
<name>A0A370T920_9HELO</name>
<dbReference type="GO" id="GO:0022857">
    <property type="term" value="F:transmembrane transporter activity"/>
    <property type="evidence" value="ECO:0007669"/>
    <property type="project" value="InterPro"/>
</dbReference>
<dbReference type="GO" id="GO:0016020">
    <property type="term" value="C:membrane"/>
    <property type="evidence" value="ECO:0007669"/>
    <property type="project" value="UniProtKB-SubCell"/>
</dbReference>
<feature type="transmembrane region" description="Helical" evidence="4">
    <location>
        <begin position="408"/>
        <end position="427"/>
    </location>
</feature>
<keyword evidence="4" id="KW-1133">Transmembrane helix</keyword>
<evidence type="ECO:0000313" key="7">
    <source>
        <dbReference type="Proteomes" id="UP000254866"/>
    </source>
</evidence>
<dbReference type="InterPro" id="IPR011701">
    <property type="entry name" value="MFS"/>
</dbReference>
<comment type="similarity">
    <text evidence="2">Belongs to the major facilitator superfamily. Monocarboxylate porter (TC 2.A.1.13) family.</text>
</comment>
<dbReference type="PANTHER" id="PTHR11360:SF281">
    <property type="entry name" value="ASPYRIDONES EFFLUX PROTEIN APDF-RELATED"/>
    <property type="match status" value="1"/>
</dbReference>
<feature type="transmembrane region" description="Helical" evidence="4">
    <location>
        <begin position="141"/>
        <end position="163"/>
    </location>
</feature>
<evidence type="ECO:0000256" key="2">
    <source>
        <dbReference type="ARBA" id="ARBA00006727"/>
    </source>
</evidence>
<gene>
    <name evidence="6" type="ORF">BP5553_10598</name>
</gene>
<dbReference type="InterPro" id="IPR020846">
    <property type="entry name" value="MFS_dom"/>
</dbReference>
<proteinExistence type="inferred from homology"/>
<feature type="transmembrane region" description="Helical" evidence="4">
    <location>
        <begin position="118"/>
        <end position="135"/>
    </location>
</feature>
<dbReference type="EMBL" id="NPIC01000017">
    <property type="protein sequence ID" value="RDL29971.1"/>
    <property type="molecule type" value="Genomic_DNA"/>
</dbReference>
<dbReference type="Proteomes" id="UP000254866">
    <property type="component" value="Unassembled WGS sequence"/>
</dbReference>
<dbReference type="RefSeq" id="XP_031864661.1">
    <property type="nucleotide sequence ID" value="XM_032019221.1"/>
</dbReference>
<dbReference type="AlphaFoldDB" id="A0A370T920"/>
<comment type="caution">
    <text evidence="6">The sequence shown here is derived from an EMBL/GenBank/DDBJ whole genome shotgun (WGS) entry which is preliminary data.</text>
</comment>
<feature type="transmembrane region" description="Helical" evidence="4">
    <location>
        <begin position="49"/>
        <end position="69"/>
    </location>
</feature>
<sequence length="436" mass="46414">MGSRASQSPSHREPETHSFPELESDVEKSSLELTPPDAITYPEGGGRGWAVALGAAAALFSTFGMANAFGVFQEYYMTHQLSHESPSTVSWIGSIQLFFLFATGIFSGPLFDRYGEKVLWPSAVLYVFSVMMTSICKELWQFMLAQGILGGLSMGMVLGPSMAATGQYFNKKRGAAMGISVAGSSVGAVIFPIALSRMFQIPHIGFGWAVRICGFIMAAVLALACIAIKARLPPKKGKFFMPEAFKDVPYDTTIASVFLMLLGMFIPFFYLPTFAIGEGMSVQLASYLVSILNGASFFGRAIPGILADKFGRFNMLCASALSTGILIFCWPSMKTNAELIVFAALYGFCSGAIVSLMAVCLVQLAPNPQNIGTYYGMGMTVCSIAALIGPPINGALVTKYGGFHEASIFSGTAVILGAVGIAVTKHVTGKGLFAKI</sequence>
<accession>A0A370T920</accession>
<dbReference type="OrthoDB" id="6499973at2759"/>
<organism evidence="6 7">
    <name type="scientific">Venustampulla echinocandica</name>
    <dbReference type="NCBI Taxonomy" id="2656787"/>
    <lineage>
        <taxon>Eukaryota</taxon>
        <taxon>Fungi</taxon>
        <taxon>Dikarya</taxon>
        <taxon>Ascomycota</taxon>
        <taxon>Pezizomycotina</taxon>
        <taxon>Leotiomycetes</taxon>
        <taxon>Helotiales</taxon>
        <taxon>Pleuroascaceae</taxon>
        <taxon>Venustampulla</taxon>
    </lineage>
</organism>
<keyword evidence="4" id="KW-0812">Transmembrane</keyword>
<evidence type="ECO:0000259" key="5">
    <source>
        <dbReference type="PROSITE" id="PS50850"/>
    </source>
</evidence>
<feature type="transmembrane region" description="Helical" evidence="4">
    <location>
        <begin position="208"/>
        <end position="228"/>
    </location>
</feature>
<dbReference type="PROSITE" id="PS50850">
    <property type="entry name" value="MFS"/>
    <property type="match status" value="1"/>
</dbReference>
<feature type="region of interest" description="Disordered" evidence="3">
    <location>
        <begin position="1"/>
        <end position="29"/>
    </location>
</feature>
<dbReference type="InterPro" id="IPR036259">
    <property type="entry name" value="MFS_trans_sf"/>
</dbReference>
<feature type="transmembrane region" description="Helical" evidence="4">
    <location>
        <begin position="282"/>
        <end position="301"/>
    </location>
</feature>
<evidence type="ECO:0000256" key="4">
    <source>
        <dbReference type="SAM" id="Phobius"/>
    </source>
</evidence>
<feature type="transmembrane region" description="Helical" evidence="4">
    <location>
        <begin position="374"/>
        <end position="396"/>
    </location>
</feature>
<dbReference type="GeneID" id="43603447"/>
<feature type="transmembrane region" description="Helical" evidence="4">
    <location>
        <begin position="313"/>
        <end position="333"/>
    </location>
</feature>
<reference evidence="6 7" key="1">
    <citation type="journal article" date="2018" name="IMA Fungus">
        <title>IMA Genome-F 9: Draft genome sequence of Annulohypoxylon stygium, Aspergillus mulundensis, Berkeleyomyces basicola (syn. Thielaviopsis basicola), Ceratocystis smalleyi, two Cercospora beticola strains, Coleophoma cylindrospora, Fusarium fracticaudum, Phialophora cf. hyalina, and Morchella septimelata.</title>
        <authorList>
            <person name="Wingfield B.D."/>
            <person name="Bills G.F."/>
            <person name="Dong Y."/>
            <person name="Huang W."/>
            <person name="Nel W.J."/>
            <person name="Swalarsk-Parry B.S."/>
            <person name="Vaghefi N."/>
            <person name="Wilken P.M."/>
            <person name="An Z."/>
            <person name="de Beer Z.W."/>
            <person name="De Vos L."/>
            <person name="Chen L."/>
            <person name="Duong T.A."/>
            <person name="Gao Y."/>
            <person name="Hammerbacher A."/>
            <person name="Kikkert J.R."/>
            <person name="Li Y."/>
            <person name="Li H."/>
            <person name="Li K."/>
            <person name="Li Q."/>
            <person name="Liu X."/>
            <person name="Ma X."/>
            <person name="Naidoo K."/>
            <person name="Pethybridge S.J."/>
            <person name="Sun J."/>
            <person name="Steenkamp E.T."/>
            <person name="van der Nest M.A."/>
            <person name="van Wyk S."/>
            <person name="Wingfield M.J."/>
            <person name="Xiong C."/>
            <person name="Yue Q."/>
            <person name="Zhang X."/>
        </authorList>
    </citation>
    <scope>NUCLEOTIDE SEQUENCE [LARGE SCALE GENOMIC DNA]</scope>
    <source>
        <strain evidence="6 7">BP 5553</strain>
    </source>
</reference>
<protein>
    <recommendedName>
        <fullName evidence="5">Major facilitator superfamily (MFS) profile domain-containing protein</fullName>
    </recommendedName>
</protein>
<evidence type="ECO:0000313" key="6">
    <source>
        <dbReference type="EMBL" id="RDL29971.1"/>
    </source>
</evidence>
<evidence type="ECO:0000256" key="1">
    <source>
        <dbReference type="ARBA" id="ARBA00004141"/>
    </source>
</evidence>
<keyword evidence="7" id="KW-1185">Reference proteome</keyword>
<dbReference type="PANTHER" id="PTHR11360">
    <property type="entry name" value="MONOCARBOXYLATE TRANSPORTER"/>
    <property type="match status" value="1"/>
</dbReference>
<feature type="transmembrane region" description="Helical" evidence="4">
    <location>
        <begin position="248"/>
        <end position="270"/>
    </location>
</feature>
<feature type="transmembrane region" description="Helical" evidence="4">
    <location>
        <begin position="175"/>
        <end position="196"/>
    </location>
</feature>
<feature type="compositionally biased region" description="Basic and acidic residues" evidence="3">
    <location>
        <begin position="10"/>
        <end position="29"/>
    </location>
</feature>
<feature type="domain" description="Major facilitator superfamily (MFS) profile" evidence="5">
    <location>
        <begin position="50"/>
        <end position="429"/>
    </location>
</feature>
<feature type="transmembrane region" description="Helical" evidence="4">
    <location>
        <begin position="339"/>
        <end position="362"/>
    </location>
</feature>